<protein>
    <recommendedName>
        <fullName evidence="3">Carboxypeptidase regulatory-like domain-containing protein</fullName>
    </recommendedName>
</protein>
<accession>A0A7Y9C6R7</accession>
<dbReference type="RefSeq" id="WP_176006531.1">
    <property type="nucleotide sequence ID" value="NZ_JABWMI010000014.1"/>
</dbReference>
<gene>
    <name evidence="1" type="ORF">HZF10_12365</name>
</gene>
<comment type="caution">
    <text evidence="1">The sequence shown here is derived from an EMBL/GenBank/DDBJ whole genome shotgun (WGS) entry which is preliminary data.</text>
</comment>
<evidence type="ECO:0000313" key="1">
    <source>
        <dbReference type="EMBL" id="NYA71719.1"/>
    </source>
</evidence>
<keyword evidence="2" id="KW-1185">Reference proteome</keyword>
<dbReference type="Proteomes" id="UP000535020">
    <property type="component" value="Unassembled WGS sequence"/>
</dbReference>
<sequence>MKGQELKFRLVSTDSIAAVNVKVVNIVSEKTAVSNALGEFTMHAKPDEMLVFPSENYEYKRYLVRDEDVKKKVITIVLIPKAVQLDEVVVNKNLNPEDLGLVPKGQKKYTPSERKLYTATSGPVDILANAISGRTKMLKKQVKVERKEGLMEKLRYQFDDSLYIQRLKIPADYVKGFQYYCIDDPEAVKALELKNKVALLQRISQLAPTYIELIAQEEKESQVSGKP</sequence>
<proteinExistence type="predicted"/>
<organism evidence="1 2">
    <name type="scientific">Flavobacterium agri</name>
    <dbReference type="NCBI Taxonomy" id="2743471"/>
    <lineage>
        <taxon>Bacteria</taxon>
        <taxon>Pseudomonadati</taxon>
        <taxon>Bacteroidota</taxon>
        <taxon>Flavobacteriia</taxon>
        <taxon>Flavobacteriales</taxon>
        <taxon>Flavobacteriaceae</taxon>
        <taxon>Flavobacterium</taxon>
    </lineage>
</organism>
<evidence type="ECO:0000313" key="2">
    <source>
        <dbReference type="Proteomes" id="UP000535020"/>
    </source>
</evidence>
<dbReference type="EMBL" id="JACBJI010000005">
    <property type="protein sequence ID" value="NYA71719.1"/>
    <property type="molecule type" value="Genomic_DNA"/>
</dbReference>
<reference evidence="1 2" key="1">
    <citation type="submission" date="2020-07" db="EMBL/GenBank/DDBJ databases">
        <authorList>
            <person name="Sun Q."/>
        </authorList>
    </citation>
    <scope>NUCLEOTIDE SEQUENCE [LARGE SCALE GENOMIC DNA]</scope>
    <source>
        <strain evidence="1 2">MAH-1</strain>
    </source>
</reference>
<name>A0A7Y9C6R7_9FLAO</name>
<dbReference type="AlphaFoldDB" id="A0A7Y9C6R7"/>
<evidence type="ECO:0008006" key="3">
    <source>
        <dbReference type="Google" id="ProtNLM"/>
    </source>
</evidence>